<accession>A0ABR1K3Q2</accession>
<sequence>MPSLLHVETLAADDVALITLTGLAAVLTTCGVIRAIFLVSRHPTIQAIPTPDLQTALNQTTQTPKENSSTLCSDTPIRPSVESTQSPSLNDARAELETASLATTASSDLSSLCSTSLDTHATSMTSLTIPTAVPDSEEEDDEDLEDLEDAEDIDYELKRAQTQSMEMKKGVLLSWSPSTFVQTDPPTPIPDLPSVVISESVSSLNALSSGNALSCDPTFLRPPKLCVSIVTHRSDASLLSTLSSVSIVLDQFPLPPDDTLAQLPVPSITEDEGSTLDQVITMYEA</sequence>
<gene>
    <name evidence="3" type="ORF">VKT23_002111</name>
</gene>
<feature type="region of interest" description="Disordered" evidence="1">
    <location>
        <begin position="59"/>
        <end position="91"/>
    </location>
</feature>
<feature type="compositionally biased region" description="Acidic residues" evidence="1">
    <location>
        <begin position="135"/>
        <end position="147"/>
    </location>
</feature>
<comment type="caution">
    <text evidence="3">The sequence shown here is derived from an EMBL/GenBank/DDBJ whole genome shotgun (WGS) entry which is preliminary data.</text>
</comment>
<name>A0ABR1K3Q2_9AGAR</name>
<keyword evidence="2" id="KW-1133">Transmembrane helix</keyword>
<feature type="region of interest" description="Disordered" evidence="1">
    <location>
        <begin position="128"/>
        <end position="147"/>
    </location>
</feature>
<evidence type="ECO:0000256" key="2">
    <source>
        <dbReference type="SAM" id="Phobius"/>
    </source>
</evidence>
<reference evidence="3 4" key="1">
    <citation type="submission" date="2024-01" db="EMBL/GenBank/DDBJ databases">
        <title>A draft genome for the cacao thread blight pathogen Marasmiellus scandens.</title>
        <authorList>
            <person name="Baruah I.K."/>
            <person name="Leung J."/>
            <person name="Bukari Y."/>
            <person name="Amoako-Attah I."/>
            <person name="Meinhardt L.W."/>
            <person name="Bailey B.A."/>
            <person name="Cohen S.P."/>
        </authorList>
    </citation>
    <scope>NUCLEOTIDE SEQUENCE [LARGE SCALE GENOMIC DNA]</scope>
    <source>
        <strain evidence="3 4">GH-19</strain>
    </source>
</reference>
<proteinExistence type="predicted"/>
<protein>
    <submittedName>
        <fullName evidence="3">Uncharacterized protein</fullName>
    </submittedName>
</protein>
<evidence type="ECO:0000313" key="3">
    <source>
        <dbReference type="EMBL" id="KAK7470689.1"/>
    </source>
</evidence>
<dbReference type="Proteomes" id="UP001498398">
    <property type="component" value="Unassembled WGS sequence"/>
</dbReference>
<feature type="compositionally biased region" description="Polar residues" evidence="1">
    <location>
        <begin position="59"/>
        <end position="73"/>
    </location>
</feature>
<evidence type="ECO:0000256" key="1">
    <source>
        <dbReference type="SAM" id="MobiDB-lite"/>
    </source>
</evidence>
<feature type="transmembrane region" description="Helical" evidence="2">
    <location>
        <begin position="15"/>
        <end position="37"/>
    </location>
</feature>
<organism evidence="3 4">
    <name type="scientific">Marasmiellus scandens</name>
    <dbReference type="NCBI Taxonomy" id="2682957"/>
    <lineage>
        <taxon>Eukaryota</taxon>
        <taxon>Fungi</taxon>
        <taxon>Dikarya</taxon>
        <taxon>Basidiomycota</taxon>
        <taxon>Agaricomycotina</taxon>
        <taxon>Agaricomycetes</taxon>
        <taxon>Agaricomycetidae</taxon>
        <taxon>Agaricales</taxon>
        <taxon>Marasmiineae</taxon>
        <taxon>Omphalotaceae</taxon>
        <taxon>Marasmiellus</taxon>
    </lineage>
</organism>
<keyword evidence="2" id="KW-0472">Membrane</keyword>
<dbReference type="EMBL" id="JBANRG010000002">
    <property type="protein sequence ID" value="KAK7470689.1"/>
    <property type="molecule type" value="Genomic_DNA"/>
</dbReference>
<keyword evidence="2" id="KW-0812">Transmembrane</keyword>
<evidence type="ECO:0000313" key="4">
    <source>
        <dbReference type="Proteomes" id="UP001498398"/>
    </source>
</evidence>
<keyword evidence="4" id="KW-1185">Reference proteome</keyword>